<sequence length="85" mass="9387">MMKSIALILLIVFTSVAQCQTANVISETEFNDIEINGNKLIDIKDTYGNQNAMALLFGVADETIIDSDGEFHIIHITDLALVFQL</sequence>
<dbReference type="AlphaFoldDB" id="A0A3R9MBF4"/>
<gene>
    <name evidence="2" type="ORF">EJA19_02540</name>
</gene>
<keyword evidence="3" id="KW-1185">Reference proteome</keyword>
<feature type="chain" id="PRO_5018537714" evidence="1">
    <location>
        <begin position="20"/>
        <end position="85"/>
    </location>
</feature>
<comment type="caution">
    <text evidence="2">The sequence shown here is derived from an EMBL/GenBank/DDBJ whole genome shotgun (WGS) entry which is preliminary data.</text>
</comment>
<keyword evidence="1" id="KW-0732">Signal</keyword>
<organism evidence="2 3">
    <name type="scientific">Mangrovimonas spongiae</name>
    <dbReference type="NCBI Taxonomy" id="2494697"/>
    <lineage>
        <taxon>Bacteria</taxon>
        <taxon>Pseudomonadati</taxon>
        <taxon>Bacteroidota</taxon>
        <taxon>Flavobacteriia</taxon>
        <taxon>Flavobacteriales</taxon>
        <taxon>Flavobacteriaceae</taxon>
        <taxon>Mangrovimonas</taxon>
    </lineage>
</organism>
<accession>A0A3R9MBF4</accession>
<name>A0A3R9MBF4_9FLAO</name>
<feature type="signal peptide" evidence="1">
    <location>
        <begin position="1"/>
        <end position="19"/>
    </location>
</feature>
<dbReference type="EMBL" id="RWBG01000001">
    <property type="protein sequence ID" value="RSK41777.1"/>
    <property type="molecule type" value="Genomic_DNA"/>
</dbReference>
<evidence type="ECO:0000256" key="1">
    <source>
        <dbReference type="SAM" id="SignalP"/>
    </source>
</evidence>
<reference evidence="2 3" key="1">
    <citation type="submission" date="2018-12" db="EMBL/GenBank/DDBJ databases">
        <title>Mangrovimonas spongiae sp. nov., a novel member of the genus Mangrovimonas isolated from marine sponge.</title>
        <authorList>
            <person name="Zhuang L."/>
            <person name="Luo L."/>
        </authorList>
    </citation>
    <scope>NUCLEOTIDE SEQUENCE [LARGE SCALE GENOMIC DNA]</scope>
    <source>
        <strain evidence="2 3">HN-E26</strain>
    </source>
</reference>
<proteinExistence type="predicted"/>
<dbReference type="Proteomes" id="UP000270620">
    <property type="component" value="Unassembled WGS sequence"/>
</dbReference>
<evidence type="ECO:0000313" key="3">
    <source>
        <dbReference type="Proteomes" id="UP000270620"/>
    </source>
</evidence>
<dbReference type="RefSeq" id="WP_125466769.1">
    <property type="nucleotide sequence ID" value="NZ_RWBG01000001.1"/>
</dbReference>
<protein>
    <submittedName>
        <fullName evidence="2">Uncharacterized protein</fullName>
    </submittedName>
</protein>
<evidence type="ECO:0000313" key="2">
    <source>
        <dbReference type="EMBL" id="RSK41777.1"/>
    </source>
</evidence>